<dbReference type="GeneID" id="81406750"/>
<dbReference type="PROSITE" id="PS00383">
    <property type="entry name" value="TYR_PHOSPHATASE_1"/>
    <property type="match status" value="1"/>
</dbReference>
<dbReference type="InterPro" id="IPR029021">
    <property type="entry name" value="Prot-tyrosine_phosphatase-like"/>
</dbReference>
<dbReference type="Pfam" id="PF13350">
    <property type="entry name" value="Y_phosphatase3"/>
    <property type="match status" value="1"/>
</dbReference>
<dbReference type="OrthoDB" id="449382at2759"/>
<dbReference type="SUPFAM" id="SSF52799">
    <property type="entry name" value="(Phosphotyrosine protein) phosphatases II"/>
    <property type="match status" value="1"/>
</dbReference>
<evidence type="ECO:0000313" key="3">
    <source>
        <dbReference type="Proteomes" id="UP001149079"/>
    </source>
</evidence>
<organism evidence="2 3">
    <name type="scientific">Penicillium bovifimosum</name>
    <dbReference type="NCBI Taxonomy" id="126998"/>
    <lineage>
        <taxon>Eukaryota</taxon>
        <taxon>Fungi</taxon>
        <taxon>Dikarya</taxon>
        <taxon>Ascomycota</taxon>
        <taxon>Pezizomycotina</taxon>
        <taxon>Eurotiomycetes</taxon>
        <taxon>Eurotiomycetidae</taxon>
        <taxon>Eurotiales</taxon>
        <taxon>Aspergillaceae</taxon>
        <taxon>Penicillium</taxon>
    </lineage>
</organism>
<accession>A0A9W9GVF7</accession>
<dbReference type="InterPro" id="IPR026893">
    <property type="entry name" value="Tyr/Ser_Pase_IphP-type"/>
</dbReference>
<keyword evidence="3" id="KW-1185">Reference proteome</keyword>
<dbReference type="AlphaFoldDB" id="A0A9W9GVF7"/>
<dbReference type="PROSITE" id="PS50056">
    <property type="entry name" value="TYR_PHOSPHATASE_2"/>
    <property type="match status" value="1"/>
</dbReference>
<dbReference type="PANTHER" id="PTHR31126:SF1">
    <property type="entry name" value="TYROSINE SPECIFIC PROTEIN PHOSPHATASES DOMAIN-CONTAINING PROTEIN"/>
    <property type="match status" value="1"/>
</dbReference>
<dbReference type="GO" id="GO:0004721">
    <property type="term" value="F:phosphoprotein phosphatase activity"/>
    <property type="evidence" value="ECO:0007669"/>
    <property type="project" value="InterPro"/>
</dbReference>
<proteinExistence type="predicted"/>
<gene>
    <name evidence="2" type="ORF">N7515_006836</name>
</gene>
<reference evidence="2" key="1">
    <citation type="submission" date="2022-11" db="EMBL/GenBank/DDBJ databases">
        <authorList>
            <person name="Petersen C."/>
        </authorList>
    </citation>
    <scope>NUCLEOTIDE SEQUENCE</scope>
    <source>
        <strain evidence="2">IBT 22155</strain>
    </source>
</reference>
<protein>
    <recommendedName>
        <fullName evidence="1">Tyrosine specific protein phosphatases domain-containing protein</fullName>
    </recommendedName>
</protein>
<feature type="domain" description="Tyrosine specific protein phosphatases" evidence="1">
    <location>
        <begin position="170"/>
        <end position="240"/>
    </location>
</feature>
<evidence type="ECO:0000259" key="1">
    <source>
        <dbReference type="PROSITE" id="PS50056"/>
    </source>
</evidence>
<dbReference type="InterPro" id="IPR016130">
    <property type="entry name" value="Tyr_Pase_AS"/>
</dbReference>
<dbReference type="EMBL" id="JAPQKL010000005">
    <property type="protein sequence ID" value="KAJ5130797.1"/>
    <property type="molecule type" value="Genomic_DNA"/>
</dbReference>
<reference evidence="2" key="2">
    <citation type="journal article" date="2023" name="IMA Fungus">
        <title>Comparative genomic study of the Penicillium genus elucidates a diverse pangenome and 15 lateral gene transfer events.</title>
        <authorList>
            <person name="Petersen C."/>
            <person name="Sorensen T."/>
            <person name="Nielsen M.R."/>
            <person name="Sondergaard T.E."/>
            <person name="Sorensen J.L."/>
            <person name="Fitzpatrick D.A."/>
            <person name="Frisvad J.C."/>
            <person name="Nielsen K.L."/>
        </authorList>
    </citation>
    <scope>NUCLEOTIDE SEQUENCE</scope>
    <source>
        <strain evidence="2">IBT 22155</strain>
    </source>
</reference>
<sequence length="310" mass="34854">MIGLFETSEVAFLPMNSIFRFLRSFWKAKDKSDSKTPSPSDETNRPPWARELDGFYNFRDIGGYRVPGNKVVKSGIIFRSANMDHVTLAGIHALRDKLGACCVFDLRSSGDNGQPNPQIGSEQGITVHSVTAMDWEKSKKPVQEHFSLLASDLLASFMVIYQHLAVESAPAFREILTHIINKPGHPIIIHCELGKDRTGIFIAILLKLLGVTDGEIAEDYHRTEGLIDSLTAVKTEKYRRSPYLKQPLIAIEKHFLAPKDVMEAFLAHINDTYGGVCGYMRFIGLDAADINRIRQNLCLPLECTHQLNWR</sequence>
<dbReference type="PANTHER" id="PTHR31126">
    <property type="entry name" value="TYROSINE-PROTEIN PHOSPHATASE"/>
    <property type="match status" value="1"/>
</dbReference>
<dbReference type="Gene3D" id="3.90.190.10">
    <property type="entry name" value="Protein tyrosine phosphatase superfamily"/>
    <property type="match status" value="1"/>
</dbReference>
<dbReference type="InterPro" id="IPR000387">
    <property type="entry name" value="Tyr_Pase_dom"/>
</dbReference>
<dbReference type="RefSeq" id="XP_056521176.1">
    <property type="nucleotide sequence ID" value="XM_056667580.1"/>
</dbReference>
<evidence type="ECO:0000313" key="2">
    <source>
        <dbReference type="EMBL" id="KAJ5130797.1"/>
    </source>
</evidence>
<dbReference type="Proteomes" id="UP001149079">
    <property type="component" value="Unassembled WGS sequence"/>
</dbReference>
<name>A0A9W9GVF7_9EURO</name>
<comment type="caution">
    <text evidence="2">The sequence shown here is derived from an EMBL/GenBank/DDBJ whole genome shotgun (WGS) entry which is preliminary data.</text>
</comment>